<evidence type="ECO:0000313" key="10">
    <source>
        <dbReference type="EMBL" id="PMD22596.1"/>
    </source>
</evidence>
<evidence type="ECO:0000256" key="7">
    <source>
        <dbReference type="ARBA" id="ARBA00023242"/>
    </source>
</evidence>
<dbReference type="OrthoDB" id="2687452at2759"/>
<keyword evidence="4" id="KW-0862">Zinc</keyword>
<evidence type="ECO:0000256" key="1">
    <source>
        <dbReference type="ARBA" id="ARBA00004123"/>
    </source>
</evidence>
<dbReference type="InterPro" id="IPR051061">
    <property type="entry name" value="Zinc_finger_trans_reg"/>
</dbReference>
<reference evidence="10 11" key="1">
    <citation type="submission" date="2016-05" db="EMBL/GenBank/DDBJ databases">
        <title>A degradative enzymes factory behind the ericoid mycorrhizal symbiosis.</title>
        <authorList>
            <consortium name="DOE Joint Genome Institute"/>
            <person name="Martino E."/>
            <person name="Morin E."/>
            <person name="Grelet G."/>
            <person name="Kuo A."/>
            <person name="Kohler A."/>
            <person name="Daghino S."/>
            <person name="Barry K."/>
            <person name="Choi C."/>
            <person name="Cichocki N."/>
            <person name="Clum A."/>
            <person name="Copeland A."/>
            <person name="Hainaut M."/>
            <person name="Haridas S."/>
            <person name="Labutti K."/>
            <person name="Lindquist E."/>
            <person name="Lipzen A."/>
            <person name="Khouja H.-R."/>
            <person name="Murat C."/>
            <person name="Ohm R."/>
            <person name="Olson A."/>
            <person name="Spatafora J."/>
            <person name="Veneault-Fourrey C."/>
            <person name="Henrissat B."/>
            <person name="Grigoriev I."/>
            <person name="Martin F."/>
            <person name="Perotto S."/>
        </authorList>
    </citation>
    <scope>NUCLEOTIDE SEQUENCE [LARGE SCALE GENOMIC DNA]</scope>
    <source>
        <strain evidence="10 11">UAMH 7357</strain>
    </source>
</reference>
<evidence type="ECO:0000256" key="8">
    <source>
        <dbReference type="PROSITE-ProRule" id="PRU00042"/>
    </source>
</evidence>
<keyword evidence="7" id="KW-0539">Nucleus</keyword>
<dbReference type="AlphaFoldDB" id="A0A2J6Q8I1"/>
<comment type="subcellular location">
    <subcellularLocation>
        <location evidence="1">Nucleus</location>
    </subcellularLocation>
</comment>
<proteinExistence type="predicted"/>
<feature type="domain" description="C2H2-type" evidence="9">
    <location>
        <begin position="185"/>
        <end position="209"/>
    </location>
</feature>
<protein>
    <recommendedName>
        <fullName evidence="9">C2H2-type domain-containing protein</fullName>
    </recommendedName>
</protein>
<accession>A0A2J6Q8I1</accession>
<evidence type="ECO:0000256" key="5">
    <source>
        <dbReference type="ARBA" id="ARBA00023015"/>
    </source>
</evidence>
<dbReference type="GO" id="GO:0005634">
    <property type="term" value="C:nucleus"/>
    <property type="evidence" value="ECO:0007669"/>
    <property type="project" value="UniProtKB-SubCell"/>
</dbReference>
<dbReference type="PROSITE" id="PS50157">
    <property type="entry name" value="ZINC_FINGER_C2H2_2"/>
    <property type="match status" value="1"/>
</dbReference>
<dbReference type="Gene3D" id="3.30.160.60">
    <property type="entry name" value="Classic Zinc Finger"/>
    <property type="match status" value="2"/>
</dbReference>
<evidence type="ECO:0000256" key="6">
    <source>
        <dbReference type="ARBA" id="ARBA00023163"/>
    </source>
</evidence>
<dbReference type="SMART" id="SM00355">
    <property type="entry name" value="ZnF_C2H2"/>
    <property type="match status" value="6"/>
</dbReference>
<evidence type="ECO:0000256" key="4">
    <source>
        <dbReference type="ARBA" id="ARBA00022833"/>
    </source>
</evidence>
<dbReference type="InterPro" id="IPR013087">
    <property type="entry name" value="Znf_C2H2_type"/>
</dbReference>
<keyword evidence="6" id="KW-0804">Transcription</keyword>
<organism evidence="10 11">
    <name type="scientific">Hyaloscypha hepaticicola</name>
    <dbReference type="NCBI Taxonomy" id="2082293"/>
    <lineage>
        <taxon>Eukaryota</taxon>
        <taxon>Fungi</taxon>
        <taxon>Dikarya</taxon>
        <taxon>Ascomycota</taxon>
        <taxon>Pezizomycotina</taxon>
        <taxon>Leotiomycetes</taxon>
        <taxon>Helotiales</taxon>
        <taxon>Hyaloscyphaceae</taxon>
        <taxon>Hyaloscypha</taxon>
    </lineage>
</organism>
<keyword evidence="11" id="KW-1185">Reference proteome</keyword>
<evidence type="ECO:0000313" key="11">
    <source>
        <dbReference type="Proteomes" id="UP000235672"/>
    </source>
</evidence>
<keyword evidence="3 8" id="KW-0863">Zinc-finger</keyword>
<keyword evidence="5" id="KW-0805">Transcription regulation</keyword>
<dbReference type="EMBL" id="KZ613477">
    <property type="protein sequence ID" value="PMD22596.1"/>
    <property type="molecule type" value="Genomic_DNA"/>
</dbReference>
<sequence>MPVMILPLVAWVLTGEFFFLLVANKKGASRLRVPSSHAWTPESNAAPWLFPKTNVEENWAPPNYVEHMSDEIETITNDVDMSGNIAPKLSPRTMSNSALTSFEKSSNAMNRPASPCRQCGHKESDTRKWWSLWGKDSQARRSNHAAYSCHVTACDQRFVIQAERDAHERTPHVSGHGRALTSTLNDCVECEETFPTKANLLRHAKETQHQPYGCECGSLFSRLDVLNRHLESFSNEDPKYPCKYCKLHRGPNGFRRLDHLKQHIRNYHHLEMDDESAGAESRLKYAFPVCSHHGCPQYRDMAFLQLPRKSQAENKPFSSQSAYTKHMRDEHNECTFPCDVPGCSRIGRRGYFREKDLLNHRRKEHPDAPKYVVAKRELCIHCTEPGCGAQLDPSSMHWHMALHA</sequence>
<evidence type="ECO:0000259" key="9">
    <source>
        <dbReference type="PROSITE" id="PS50157"/>
    </source>
</evidence>
<keyword evidence="2" id="KW-0479">Metal-binding</keyword>
<name>A0A2J6Q8I1_9HELO</name>
<dbReference type="STRING" id="1745343.A0A2J6Q8I1"/>
<dbReference type="GO" id="GO:0006357">
    <property type="term" value="P:regulation of transcription by RNA polymerase II"/>
    <property type="evidence" value="ECO:0007669"/>
    <property type="project" value="TreeGrafter"/>
</dbReference>
<dbReference type="GO" id="GO:0008270">
    <property type="term" value="F:zinc ion binding"/>
    <property type="evidence" value="ECO:0007669"/>
    <property type="project" value="UniProtKB-KW"/>
</dbReference>
<evidence type="ECO:0000256" key="3">
    <source>
        <dbReference type="ARBA" id="ARBA00022771"/>
    </source>
</evidence>
<dbReference type="PANTHER" id="PTHR46179">
    <property type="entry name" value="ZINC FINGER PROTEIN"/>
    <property type="match status" value="1"/>
</dbReference>
<gene>
    <name evidence="10" type="ORF">NA56DRAFT_91389</name>
</gene>
<dbReference type="PANTHER" id="PTHR46179:SF13">
    <property type="entry name" value="C2H2-TYPE DOMAIN-CONTAINING PROTEIN"/>
    <property type="match status" value="1"/>
</dbReference>
<dbReference type="Proteomes" id="UP000235672">
    <property type="component" value="Unassembled WGS sequence"/>
</dbReference>
<evidence type="ECO:0000256" key="2">
    <source>
        <dbReference type="ARBA" id="ARBA00022723"/>
    </source>
</evidence>
<dbReference type="PROSITE" id="PS00028">
    <property type="entry name" value="ZINC_FINGER_C2H2_1"/>
    <property type="match status" value="2"/>
</dbReference>